<dbReference type="SUPFAM" id="SSF47384">
    <property type="entry name" value="Homodimeric domain of signal transducing histidine kinase"/>
    <property type="match status" value="1"/>
</dbReference>
<dbReference type="InterPro" id="IPR013767">
    <property type="entry name" value="PAS_fold"/>
</dbReference>
<dbReference type="InterPro" id="IPR000700">
    <property type="entry name" value="PAS-assoc_C"/>
</dbReference>
<reference evidence="12 13" key="1">
    <citation type="submission" date="2018-07" db="EMBL/GenBank/DDBJ databases">
        <title>Lottiidibacillus patelloidae gen. nov., sp. nov., isolated from the intestinal tract of a marine limpet and the reclassification of B. taeanensis BH030017T, B. algicola KMM 3737T and B. hwajinpoensis SW-72T as genus Lottiidibacillus.</title>
        <authorList>
            <person name="Liu R."/>
            <person name="Huang Z."/>
        </authorList>
    </citation>
    <scope>NUCLEOTIDE SEQUENCE [LARGE SCALE GENOMIC DNA]</scope>
    <source>
        <strain evidence="12 13">BH030017</strain>
    </source>
</reference>
<dbReference type="Pfam" id="PF00512">
    <property type="entry name" value="HisKA"/>
    <property type="match status" value="1"/>
</dbReference>
<keyword evidence="8" id="KW-0902">Two-component regulatory system</keyword>
<dbReference type="EC" id="2.7.13.3" evidence="2"/>
<evidence type="ECO:0000256" key="8">
    <source>
        <dbReference type="ARBA" id="ARBA00023012"/>
    </source>
</evidence>
<dbReference type="Gene3D" id="3.30.565.10">
    <property type="entry name" value="Histidine kinase-like ATPase, C-terminal domain"/>
    <property type="match status" value="1"/>
</dbReference>
<feature type="domain" description="PAC" evidence="11">
    <location>
        <begin position="257"/>
        <end position="313"/>
    </location>
</feature>
<dbReference type="CDD" id="cd00130">
    <property type="entry name" value="PAS"/>
    <property type="match status" value="1"/>
</dbReference>
<dbReference type="GO" id="GO:0000155">
    <property type="term" value="F:phosphorelay sensor kinase activity"/>
    <property type="evidence" value="ECO:0007669"/>
    <property type="project" value="InterPro"/>
</dbReference>
<dbReference type="EMBL" id="QOCW01000003">
    <property type="protein sequence ID" value="RBW70732.1"/>
    <property type="molecule type" value="Genomic_DNA"/>
</dbReference>
<dbReference type="PANTHER" id="PTHR43065">
    <property type="entry name" value="SENSOR HISTIDINE KINASE"/>
    <property type="match status" value="1"/>
</dbReference>
<evidence type="ECO:0000313" key="13">
    <source>
        <dbReference type="Proteomes" id="UP000253314"/>
    </source>
</evidence>
<dbReference type="InterPro" id="IPR029016">
    <property type="entry name" value="GAF-like_dom_sf"/>
</dbReference>
<dbReference type="InterPro" id="IPR005467">
    <property type="entry name" value="His_kinase_dom"/>
</dbReference>
<sequence>MAEMPLFLKKSRDNCQYKYEMDPNKVLLPKAALTNEQLYERLNEYKEILSVIRHFMKKLLYYMKDTPTLVGVSDAEGNLLEMYGDEMIKDHMKSLGIRTGVCFREEDIGTNSISLALEEKTPIQLIGEDHYHTYLHKSACMTVPFYDLSHQNIVGTISIMTTSDFATSFHMGLLSSAVDSIEREIKLRRQNKTLNLLNQVMMNTTKNGVVMTDVQGNIIEFNKAGETLFGCKKEEVISMSAENLEEISSYITAVLKEQQEFKDCEVEVCSSGKTFICLLDALPIYDEHDNMIGALAQLRDITDRYHLENKIIISEKLSAVGKLAAGIAHEIRNPLAAVIGFVQLLKENRGEEQQTEYHLKIINDELQRINHLVTQFLMMAKPVKPTRVRTNLYKVIEETVQLLNSQALLHNIKIILTAEGNGFFLSVDEMQIKQVIINLIQNAIDAMPDGGKITISLKRNFDKNKVEVHVCDEGEGMSEKQINNISTPFFTTKEKGLGLGLAICHRIIELHKGSLNVFSKKQEGTNFVISLPIG</sequence>
<dbReference type="GO" id="GO:0006355">
    <property type="term" value="P:regulation of DNA-templated transcription"/>
    <property type="evidence" value="ECO:0007669"/>
    <property type="project" value="InterPro"/>
</dbReference>
<dbReference type="InterPro" id="IPR036097">
    <property type="entry name" value="HisK_dim/P_sf"/>
</dbReference>
<dbReference type="InterPro" id="IPR036890">
    <property type="entry name" value="HATPase_C_sf"/>
</dbReference>
<keyword evidence="4" id="KW-0808">Transferase</keyword>
<evidence type="ECO:0000256" key="4">
    <source>
        <dbReference type="ARBA" id="ARBA00022679"/>
    </source>
</evidence>
<feature type="domain" description="Histidine kinase" evidence="9">
    <location>
        <begin position="326"/>
        <end position="534"/>
    </location>
</feature>
<evidence type="ECO:0000256" key="7">
    <source>
        <dbReference type="ARBA" id="ARBA00022840"/>
    </source>
</evidence>
<dbReference type="NCBIfam" id="TIGR00229">
    <property type="entry name" value="sensory_box"/>
    <property type="match status" value="1"/>
</dbReference>
<dbReference type="SMART" id="SM00387">
    <property type="entry name" value="HATPase_c"/>
    <property type="match status" value="1"/>
</dbReference>
<dbReference type="PROSITE" id="PS50112">
    <property type="entry name" value="PAS"/>
    <property type="match status" value="1"/>
</dbReference>
<dbReference type="CDD" id="cd00082">
    <property type="entry name" value="HisKA"/>
    <property type="match status" value="1"/>
</dbReference>
<dbReference type="Proteomes" id="UP000253314">
    <property type="component" value="Unassembled WGS sequence"/>
</dbReference>
<dbReference type="SUPFAM" id="SSF55874">
    <property type="entry name" value="ATPase domain of HSP90 chaperone/DNA topoisomerase II/histidine kinase"/>
    <property type="match status" value="1"/>
</dbReference>
<evidence type="ECO:0000256" key="2">
    <source>
        <dbReference type="ARBA" id="ARBA00012438"/>
    </source>
</evidence>
<dbReference type="SUPFAM" id="SSF55785">
    <property type="entry name" value="PYP-like sensor domain (PAS domain)"/>
    <property type="match status" value="1"/>
</dbReference>
<dbReference type="PROSITE" id="PS50113">
    <property type="entry name" value="PAC"/>
    <property type="match status" value="1"/>
</dbReference>
<dbReference type="PROSITE" id="PS50109">
    <property type="entry name" value="HIS_KIN"/>
    <property type="match status" value="1"/>
</dbReference>
<dbReference type="AlphaFoldDB" id="A0A366XX66"/>
<dbReference type="InterPro" id="IPR003594">
    <property type="entry name" value="HATPase_dom"/>
</dbReference>
<dbReference type="InterPro" id="IPR004358">
    <property type="entry name" value="Sig_transdc_His_kin-like_C"/>
</dbReference>
<dbReference type="PANTHER" id="PTHR43065:SF10">
    <property type="entry name" value="PEROXIDE STRESS-ACTIVATED HISTIDINE KINASE MAK3"/>
    <property type="match status" value="1"/>
</dbReference>
<dbReference type="InterPro" id="IPR003661">
    <property type="entry name" value="HisK_dim/P_dom"/>
</dbReference>
<comment type="catalytic activity">
    <reaction evidence="1">
        <text>ATP + protein L-histidine = ADP + protein N-phospho-L-histidine.</text>
        <dbReference type="EC" id="2.7.13.3"/>
    </reaction>
</comment>
<dbReference type="GO" id="GO:0005524">
    <property type="term" value="F:ATP binding"/>
    <property type="evidence" value="ECO:0007669"/>
    <property type="project" value="UniProtKB-KW"/>
</dbReference>
<evidence type="ECO:0000256" key="3">
    <source>
        <dbReference type="ARBA" id="ARBA00022553"/>
    </source>
</evidence>
<dbReference type="Pfam" id="PF00989">
    <property type="entry name" value="PAS"/>
    <property type="match status" value="1"/>
</dbReference>
<dbReference type="Pfam" id="PF02518">
    <property type="entry name" value="HATPase_c"/>
    <property type="match status" value="1"/>
</dbReference>
<evidence type="ECO:0000256" key="1">
    <source>
        <dbReference type="ARBA" id="ARBA00000085"/>
    </source>
</evidence>
<dbReference type="InterPro" id="IPR035965">
    <property type="entry name" value="PAS-like_dom_sf"/>
</dbReference>
<organism evidence="12 13">
    <name type="scientific">Bacillus taeanensis</name>
    <dbReference type="NCBI Taxonomy" id="273032"/>
    <lineage>
        <taxon>Bacteria</taxon>
        <taxon>Bacillati</taxon>
        <taxon>Bacillota</taxon>
        <taxon>Bacilli</taxon>
        <taxon>Bacillales</taxon>
        <taxon>Bacillaceae</taxon>
        <taxon>Bacillus</taxon>
    </lineage>
</organism>
<keyword evidence="5" id="KW-0547">Nucleotide-binding</keyword>
<keyword evidence="7" id="KW-0067">ATP-binding</keyword>
<keyword evidence="3" id="KW-0597">Phosphoprotein</keyword>
<dbReference type="RefSeq" id="WP_113804727.1">
    <property type="nucleotide sequence ID" value="NZ_QOCW01000003.1"/>
</dbReference>
<name>A0A366XX66_9BACI</name>
<comment type="caution">
    <text evidence="12">The sequence shown here is derived from an EMBL/GenBank/DDBJ whole genome shotgun (WGS) entry which is preliminary data.</text>
</comment>
<dbReference type="Gene3D" id="3.30.450.20">
    <property type="entry name" value="PAS domain"/>
    <property type="match status" value="1"/>
</dbReference>
<accession>A0A366XX66</accession>
<evidence type="ECO:0000256" key="6">
    <source>
        <dbReference type="ARBA" id="ARBA00022777"/>
    </source>
</evidence>
<feature type="domain" description="PAS" evidence="10">
    <location>
        <begin position="201"/>
        <end position="240"/>
    </location>
</feature>
<evidence type="ECO:0000256" key="5">
    <source>
        <dbReference type="ARBA" id="ARBA00022741"/>
    </source>
</evidence>
<keyword evidence="13" id="KW-1185">Reference proteome</keyword>
<dbReference type="Gene3D" id="1.10.287.130">
    <property type="match status" value="1"/>
</dbReference>
<dbReference type="Gene3D" id="3.30.450.40">
    <property type="match status" value="1"/>
</dbReference>
<evidence type="ECO:0000259" key="11">
    <source>
        <dbReference type="PROSITE" id="PS50113"/>
    </source>
</evidence>
<evidence type="ECO:0000313" key="12">
    <source>
        <dbReference type="EMBL" id="RBW70732.1"/>
    </source>
</evidence>
<dbReference type="InterPro" id="IPR000014">
    <property type="entry name" value="PAS"/>
</dbReference>
<evidence type="ECO:0000259" key="9">
    <source>
        <dbReference type="PROSITE" id="PS50109"/>
    </source>
</evidence>
<dbReference type="SMART" id="SM00091">
    <property type="entry name" value="PAS"/>
    <property type="match status" value="1"/>
</dbReference>
<keyword evidence="6 12" id="KW-0418">Kinase</keyword>
<evidence type="ECO:0000259" key="10">
    <source>
        <dbReference type="PROSITE" id="PS50112"/>
    </source>
</evidence>
<dbReference type="PRINTS" id="PR00344">
    <property type="entry name" value="BCTRLSENSOR"/>
</dbReference>
<dbReference type="OrthoDB" id="9784397at2"/>
<protein>
    <recommendedName>
        <fullName evidence="2">histidine kinase</fullName>
        <ecNumber evidence="2">2.7.13.3</ecNumber>
    </recommendedName>
</protein>
<dbReference type="CDD" id="cd00075">
    <property type="entry name" value="HATPase"/>
    <property type="match status" value="1"/>
</dbReference>
<proteinExistence type="predicted"/>
<gene>
    <name evidence="12" type="ORF">DS031_04405</name>
</gene>
<dbReference type="SMART" id="SM00388">
    <property type="entry name" value="HisKA"/>
    <property type="match status" value="1"/>
</dbReference>